<protein>
    <submittedName>
        <fullName evidence="1">Uncharacterized protein</fullName>
    </submittedName>
</protein>
<keyword evidence="2" id="KW-1185">Reference proteome</keyword>
<feature type="non-terminal residue" evidence="1">
    <location>
        <position position="1"/>
    </location>
</feature>
<evidence type="ECO:0000313" key="1">
    <source>
        <dbReference type="EMBL" id="TVT98598.1"/>
    </source>
</evidence>
<accession>A0A5J9SIC2</accession>
<reference evidence="1 2" key="1">
    <citation type="journal article" date="2019" name="Sci. Rep.">
        <title>A high-quality genome of Eragrostis curvula grass provides insights into Poaceae evolution and supports new strategies to enhance forage quality.</title>
        <authorList>
            <person name="Carballo J."/>
            <person name="Santos B.A.C.M."/>
            <person name="Zappacosta D."/>
            <person name="Garbus I."/>
            <person name="Selva J.P."/>
            <person name="Gallo C.A."/>
            <person name="Diaz A."/>
            <person name="Albertini E."/>
            <person name="Caccamo M."/>
            <person name="Echenique V."/>
        </authorList>
    </citation>
    <scope>NUCLEOTIDE SEQUENCE [LARGE SCALE GENOMIC DNA]</scope>
    <source>
        <strain evidence="2">cv. Victoria</strain>
        <tissue evidence="1">Leaf</tissue>
    </source>
</reference>
<comment type="caution">
    <text evidence="1">The sequence shown here is derived from an EMBL/GenBank/DDBJ whole genome shotgun (WGS) entry which is preliminary data.</text>
</comment>
<dbReference type="Proteomes" id="UP000324897">
    <property type="component" value="Unassembled WGS sequence"/>
</dbReference>
<proteinExistence type="predicted"/>
<dbReference type="EMBL" id="RWGY01000830">
    <property type="protein sequence ID" value="TVT98598.1"/>
    <property type="molecule type" value="Genomic_DNA"/>
</dbReference>
<organism evidence="1 2">
    <name type="scientific">Eragrostis curvula</name>
    <name type="common">weeping love grass</name>
    <dbReference type="NCBI Taxonomy" id="38414"/>
    <lineage>
        <taxon>Eukaryota</taxon>
        <taxon>Viridiplantae</taxon>
        <taxon>Streptophyta</taxon>
        <taxon>Embryophyta</taxon>
        <taxon>Tracheophyta</taxon>
        <taxon>Spermatophyta</taxon>
        <taxon>Magnoliopsida</taxon>
        <taxon>Liliopsida</taxon>
        <taxon>Poales</taxon>
        <taxon>Poaceae</taxon>
        <taxon>PACMAD clade</taxon>
        <taxon>Chloridoideae</taxon>
        <taxon>Eragrostideae</taxon>
        <taxon>Eragrostidinae</taxon>
        <taxon>Eragrostis</taxon>
    </lineage>
</organism>
<name>A0A5J9SIC2_9POAL</name>
<dbReference type="Gramene" id="TVT98598">
    <property type="protein sequence ID" value="TVT98598"/>
    <property type="gene ID" value="EJB05_56095"/>
</dbReference>
<sequence length="70" mass="7725">METLKRMIESGFGDVCKGTSFCSVAVVKGVASVSAHAIKRGGFGYDWRHIQRVGRHAEKVEYSKKHIESA</sequence>
<dbReference type="AlphaFoldDB" id="A0A5J9SIC2"/>
<gene>
    <name evidence="1" type="ORF">EJB05_56095</name>
</gene>
<evidence type="ECO:0000313" key="2">
    <source>
        <dbReference type="Proteomes" id="UP000324897"/>
    </source>
</evidence>